<evidence type="ECO:0000313" key="4">
    <source>
        <dbReference type="Proteomes" id="UP000650485"/>
    </source>
</evidence>
<keyword evidence="1" id="KW-0175">Coiled coil</keyword>
<organism evidence="3 4">
    <name type="scientific">Weissella confusa</name>
    <name type="common">Lactobacillus confusus</name>
    <dbReference type="NCBI Taxonomy" id="1583"/>
    <lineage>
        <taxon>Bacteria</taxon>
        <taxon>Bacillati</taxon>
        <taxon>Bacillota</taxon>
        <taxon>Bacilli</taxon>
        <taxon>Lactobacillales</taxon>
        <taxon>Lactobacillaceae</taxon>
        <taxon>Weissella</taxon>
    </lineage>
</organism>
<feature type="domain" description="Tail spike" evidence="2">
    <location>
        <begin position="158"/>
        <end position="361"/>
    </location>
</feature>
<dbReference type="InterPro" id="IPR007119">
    <property type="entry name" value="Phage_tail_spike_N"/>
</dbReference>
<dbReference type="Pfam" id="PF06605">
    <property type="entry name" value="Prophage_tail"/>
    <property type="match status" value="1"/>
</dbReference>
<evidence type="ECO:0000313" key="3">
    <source>
        <dbReference type="EMBL" id="MBC6499300.1"/>
    </source>
</evidence>
<dbReference type="EMBL" id="JACSZT010000008">
    <property type="protein sequence ID" value="MBC6499300.1"/>
    <property type="molecule type" value="Genomic_DNA"/>
</dbReference>
<reference evidence="3" key="1">
    <citation type="submission" date="2020-08" db="EMBL/GenBank/DDBJ databases">
        <title>Complete genome sequence of Weissella confusa strain FS54 provides insights into metabolic potential.</title>
        <authorList>
            <person name="Fhoula I."/>
            <person name="Najjari A."/>
            <person name="Lekired A."/>
            <person name="Bessrour-Aouam N."/>
            <person name="Jaballah S."/>
            <person name="Klibi N."/>
            <person name="Ouzari H.-I."/>
        </authorList>
    </citation>
    <scope>NUCLEOTIDE SEQUENCE</scope>
    <source>
        <strain evidence="3">FS54</strain>
    </source>
</reference>
<name>A0A923NEU2_WEICO</name>
<dbReference type="InterPro" id="IPR010572">
    <property type="entry name" value="Tail_dom"/>
</dbReference>
<accession>A0A923NEU2</accession>
<dbReference type="Proteomes" id="UP000650485">
    <property type="component" value="Unassembled WGS sequence"/>
</dbReference>
<gene>
    <name evidence="3" type="ORF">H7R52_11565</name>
</gene>
<sequence length="1759" mass="189612">MTPILYSSDEIDFLNNGLGQLGDLYDVDIHEQRNGLLNLTAYYPVNGQHYADISEGNIILAKPSPLDDNHAFRIVSVALDITGYAVMIEADSITYDLTNNLSKTIHMLGDGQAAMTAIQKSTLHPHIFTFYSDITHTSESQLRYVNPMEAIAGTQGSFLQIWGGELKRENRRVAMFNRRGRDNVATFRLGKNIAGLKYTVDVSNLTTEIVPTVTVNSTDVSRTIEGATVQSSRMGNYPLVYSKMVDVSQDVKVDEGDTDDQIKARINAFAADWFVKSANTGKDLPEVTVEVEVESLQDSADYADKFAKLETIGLTDTVTVYVPEFGVNVTAIVNELHYDPVAERVTKLSIGTAKASWADSNKKALNDLQDKVTEVKEQANQAVVSANGKSKNYYGRDAPEHPQEGDTWFWNDGENSGVKVWVNGKWVDSVDTQTNERIDNAVDSAVSEAQEYADGLSDTQSEATSSVAHKLSEAAEELTRNQQNIASQASAYTDSAVADANSKAVSIGQTTAQNAQSALNEAKKDFTSSFASQASQTASMASDVTSKASQYASQAKSEAVAVATSADGIVRTEFKKTTDSMTATIQQNKSDADGLISQAQTTATQALDGLSTKVSQTEYNTKTGQLQTDLTATTQTANQAKTDIVSIKQKNGEQDERMNSIVSDANGTKQIISNLQTVQGKQSGDIATLQSRADGFEATVTKVNKLAVGGRNYVINSSGLNGSSVIRPTLIGTSSGANATITYPSDGILMTNGATNTTTEWYYQVATAWANFSDTPLTPGKQITFSADVMGTVPQAILRYGFNGGTGGKEDYKSFDINNTSWKRVSITVTSDSTNTGLYFRIQGGVNNQYKNGWTGGETLKFRYVKIEEGSVATDWTPAPEDVDSAVAKAQLTADHATLAINNYKTDADGRISKAQADIKLNADTISTKVAKTDYDKKTGELTTSVNKAQQTADTATQTIGTYKETNDKRVASAETNIKANSDAIKLTASKTDLDKATGKLIGDISSLEQRADGFDATVTKVNNLSVGGRNYVLNTGIPFIVSGNGTNNRDNYGKILFYSPIKNWGVTGKTYTISFKWTLSTSVTTDSKSSIFFNQSPWQEQVFNIPANATSGNVVLTFDLGNGITTARNDIDGMTLRVNSWLNSSNTFTIEKFKFEAGSVATDWTPAPEDTDTQLAQVKLTADGVYQTVNDPKTGLNTRVSTVEGNFEQIKSNINGLSTTVTKTADGLSQEIKDRANGDSNTLLSGKDFTTSQIKSYDVGLQTQLTQTSNAFIARIASLNLLNNSQFEVDDNNRLPGWHVGGPWAPTVKVGSGNSNNVSINDYTGDGTTALIHDNSTHATTWIHSDPVPTMAGQTFSGSYELAASASWNTTGTPFARYIYFWDANKSQISAQGYNHGYNTLLPNWPRYTYTFTPPANTKYVSFAFAWNAGKVAMRKFSMYAGATDYGYIPGSKIGSQTALQLFKDNFQLGIKDNIGNIISGINGDTSGLMLTGKHIFLDGEVTAVGKSWLDGAVIKDATIGRAQIAELSVDSSKIINLDVNKLSGNVANFIRTYWDGRYGSTSIDSEGMTVSAGLTTTVFDKDGMKLSKSGRSVGRIGVNDLYQDFSKKGLYFGLESTGDFMAWGAQNYAGNPYTTKLSWFRAGAVPSNLPGLIEGFNFEDNVAFINPVEMRGGIKLQGANDRLLVRASNLNGGSYPTFGGPSAYFVYAGSDIYLSSNGTAINLTKIAKAFGGIRTAAIPTGFNSNGTATGWYNVDMG</sequence>
<dbReference type="NCBIfam" id="TIGR01665">
    <property type="entry name" value="put_anti_recept"/>
    <property type="match status" value="1"/>
</dbReference>
<dbReference type="RefSeq" id="WP_167849149.1">
    <property type="nucleotide sequence ID" value="NZ_JAAOCL010000004.1"/>
</dbReference>
<protein>
    <submittedName>
        <fullName evidence="3">Phage tail protein</fullName>
    </submittedName>
</protein>
<evidence type="ECO:0000256" key="1">
    <source>
        <dbReference type="SAM" id="Coils"/>
    </source>
</evidence>
<evidence type="ECO:0000259" key="2">
    <source>
        <dbReference type="Pfam" id="PF06605"/>
    </source>
</evidence>
<feature type="coiled-coil region" evidence="1">
    <location>
        <begin position="358"/>
        <end position="385"/>
    </location>
</feature>
<proteinExistence type="predicted"/>
<comment type="caution">
    <text evidence="3">The sequence shown here is derived from an EMBL/GenBank/DDBJ whole genome shotgun (WGS) entry which is preliminary data.</text>
</comment>